<dbReference type="PANTHER" id="PTHR15887">
    <property type="entry name" value="TRANSMEMBRANE PROTEIN 69"/>
    <property type="match status" value="1"/>
</dbReference>
<dbReference type="PANTHER" id="PTHR15887:SF1">
    <property type="entry name" value="TRANSMEMBRANE PROTEIN 69"/>
    <property type="match status" value="1"/>
</dbReference>
<dbReference type="InterPro" id="IPR021836">
    <property type="entry name" value="DUF3429"/>
</dbReference>
<accession>A0A9X9X8B2</accession>
<keyword evidence="1" id="KW-0472">Membrane</keyword>
<reference evidence="2" key="1">
    <citation type="submission" date="2020-01" db="EMBL/GenBank/DDBJ databases">
        <authorList>
            <person name="Rat A."/>
        </authorList>
    </citation>
    <scope>NUCLEOTIDE SEQUENCE</scope>
    <source>
        <strain evidence="2">LMG 31228</strain>
    </source>
</reference>
<feature type="transmembrane region" description="Helical" evidence="1">
    <location>
        <begin position="130"/>
        <end position="149"/>
    </location>
</feature>
<evidence type="ECO:0000313" key="3">
    <source>
        <dbReference type="Proteomes" id="UP001138709"/>
    </source>
</evidence>
<gene>
    <name evidence="2" type="ORF">GXW74_05575</name>
</gene>
<keyword evidence="1" id="KW-0812">Transmembrane</keyword>
<feature type="transmembrane region" description="Helical" evidence="1">
    <location>
        <begin position="82"/>
        <end position="103"/>
    </location>
</feature>
<dbReference type="RefSeq" id="WP_211845429.1">
    <property type="nucleotide sequence ID" value="NZ_JAAEDL010000004.1"/>
</dbReference>
<organism evidence="2 3">
    <name type="scientific">Neoroseomonas eburnea</name>
    <dbReference type="NCBI Taxonomy" id="1346889"/>
    <lineage>
        <taxon>Bacteria</taxon>
        <taxon>Pseudomonadati</taxon>
        <taxon>Pseudomonadota</taxon>
        <taxon>Alphaproteobacteria</taxon>
        <taxon>Acetobacterales</taxon>
        <taxon>Acetobacteraceae</taxon>
        <taxon>Neoroseomonas</taxon>
    </lineage>
</organism>
<name>A0A9X9X8B2_9PROT</name>
<dbReference type="EMBL" id="JAAEDL010000004">
    <property type="protein sequence ID" value="MBR0679948.1"/>
    <property type="molecule type" value="Genomic_DNA"/>
</dbReference>
<protein>
    <submittedName>
        <fullName evidence="2">DUF3429 domain-containing protein</fullName>
    </submittedName>
</protein>
<evidence type="ECO:0000313" key="2">
    <source>
        <dbReference type="EMBL" id="MBR0679948.1"/>
    </source>
</evidence>
<dbReference type="AlphaFoldDB" id="A0A9X9X8B2"/>
<feature type="transmembrane region" description="Helical" evidence="1">
    <location>
        <begin position="37"/>
        <end position="61"/>
    </location>
</feature>
<keyword evidence="3" id="KW-1185">Reference proteome</keyword>
<evidence type="ECO:0000256" key="1">
    <source>
        <dbReference type="SAM" id="Phobius"/>
    </source>
</evidence>
<feature type="transmembrane region" description="Helical" evidence="1">
    <location>
        <begin position="12"/>
        <end position="31"/>
    </location>
</feature>
<proteinExistence type="predicted"/>
<reference evidence="2" key="2">
    <citation type="journal article" date="2021" name="Syst. Appl. Microbiol.">
        <title>Roseomonas hellenica sp. nov., isolated from roots of wild-growing Alkanna tinctoria.</title>
        <authorList>
            <person name="Rat A."/>
            <person name="Naranjo H.D."/>
            <person name="Lebbe L."/>
            <person name="Cnockaert M."/>
            <person name="Krigas N."/>
            <person name="Grigoriadou K."/>
            <person name="Maloupa E."/>
            <person name="Willems A."/>
        </authorList>
    </citation>
    <scope>NUCLEOTIDE SEQUENCE</scope>
    <source>
        <strain evidence="2">LMG 31228</strain>
    </source>
</reference>
<dbReference type="Proteomes" id="UP001138709">
    <property type="component" value="Unassembled WGS sequence"/>
</dbReference>
<sequence>MTDSPAPRAAKLLGFAGLVPSLTMVAALVLLPGYRDAAAVMGVAYGALIASFVGGAWWGLVSARAEPTAQPRMLVRSVVPALLAWLALLVPPASGCLLLAAIFASLPPMDRDLCRQGVAPAWWFGLRRPLSLAMAGLHAAAAAILVFSAA</sequence>
<keyword evidence="1" id="KW-1133">Transmembrane helix</keyword>
<comment type="caution">
    <text evidence="2">The sequence shown here is derived from an EMBL/GenBank/DDBJ whole genome shotgun (WGS) entry which is preliminary data.</text>
</comment>
<dbReference type="Pfam" id="PF11911">
    <property type="entry name" value="DUF3429"/>
    <property type="match status" value="1"/>
</dbReference>